<dbReference type="InterPro" id="IPR050300">
    <property type="entry name" value="GDXG_lipolytic_enzyme"/>
</dbReference>
<dbReference type="PANTHER" id="PTHR48081:SF6">
    <property type="entry name" value="PEPTIDASE S9 PROLYL OLIGOPEPTIDASE CATALYTIC DOMAIN-CONTAINING PROTEIN"/>
    <property type="match status" value="1"/>
</dbReference>
<dbReference type="PANTHER" id="PTHR48081">
    <property type="entry name" value="AB HYDROLASE SUPERFAMILY PROTEIN C4A8.06C"/>
    <property type="match status" value="1"/>
</dbReference>
<dbReference type="Gene3D" id="3.40.50.1820">
    <property type="entry name" value="alpha/beta hydrolase"/>
    <property type="match status" value="1"/>
</dbReference>
<sequence length="429" mass="44281">MLEAASFGRAAETWMTDERGADMTVPGKSATPRRVARAGLLALAGALAAYLALGQLLAVLPVSWTMPLLRNAFVQSAVLLLGAVRDALGSWNMVLAVIATGLAVTALRSGKRGRRSAGAVTGVSAAGLVLSVVTSATLVFAGRDAAGVWIPFAPAVPFSTVGDAPAETVTYATVDGQPIQADLYLPAPGPVPAPLVVSIHGGAFVGGSRGTDAYTSWLAGNGYAVLDVDYRLSGAADHRWDTADADIACALTWAAANAQRYHWDMRRVATFGESAGGNLAVNVANKSNAGALRPSCGSAAELPKVRAAIALYPAVDLAASGTETALGVDAARQYLGGTPEQYPARYAATSSAPHVTVDSPPTLLVQGASDHLVLAEHTAAYATALETAGVPQRYVELPFLEHAFGTTELDTGAQVTRELTRTWLAEYLT</sequence>
<dbReference type="Proteomes" id="UP001317870">
    <property type="component" value="Chromosome"/>
</dbReference>
<proteinExistence type="predicted"/>
<dbReference type="InterPro" id="IPR029058">
    <property type="entry name" value="AB_hydrolase_fold"/>
</dbReference>
<evidence type="ECO:0000313" key="4">
    <source>
        <dbReference type="EMBL" id="BDU02036.1"/>
    </source>
</evidence>
<protein>
    <recommendedName>
        <fullName evidence="3">BD-FAE-like domain-containing protein</fullName>
    </recommendedName>
</protein>
<dbReference type="EMBL" id="AP026978">
    <property type="protein sequence ID" value="BDU02036.1"/>
    <property type="molecule type" value="Genomic_DNA"/>
</dbReference>
<keyword evidence="2" id="KW-0472">Membrane</keyword>
<name>A0ABN6UA51_9NOCA</name>
<evidence type="ECO:0000256" key="1">
    <source>
        <dbReference type="ARBA" id="ARBA00022801"/>
    </source>
</evidence>
<feature type="transmembrane region" description="Helical" evidence="2">
    <location>
        <begin position="88"/>
        <end position="107"/>
    </location>
</feature>
<keyword evidence="5" id="KW-1185">Reference proteome</keyword>
<evidence type="ECO:0000256" key="2">
    <source>
        <dbReference type="SAM" id="Phobius"/>
    </source>
</evidence>
<feature type="transmembrane region" description="Helical" evidence="2">
    <location>
        <begin position="119"/>
        <end position="141"/>
    </location>
</feature>
<feature type="transmembrane region" description="Helical" evidence="2">
    <location>
        <begin position="38"/>
        <end position="60"/>
    </location>
</feature>
<feature type="domain" description="BD-FAE-like" evidence="3">
    <location>
        <begin position="182"/>
        <end position="383"/>
    </location>
</feature>
<gene>
    <name evidence="4" type="ORF">IFM12276_50640</name>
</gene>
<keyword evidence="2" id="KW-1133">Transmembrane helix</keyword>
<evidence type="ECO:0000313" key="5">
    <source>
        <dbReference type="Proteomes" id="UP001317870"/>
    </source>
</evidence>
<keyword evidence="2" id="KW-0812">Transmembrane</keyword>
<dbReference type="Pfam" id="PF20434">
    <property type="entry name" value="BD-FAE"/>
    <property type="match status" value="1"/>
</dbReference>
<dbReference type="InterPro" id="IPR049492">
    <property type="entry name" value="BD-FAE-like_dom"/>
</dbReference>
<keyword evidence="1" id="KW-0378">Hydrolase</keyword>
<organism evidence="4 5">
    <name type="scientific">Nocardia sputorum</name>
    <dbReference type="NCBI Taxonomy" id="2984338"/>
    <lineage>
        <taxon>Bacteria</taxon>
        <taxon>Bacillati</taxon>
        <taxon>Actinomycetota</taxon>
        <taxon>Actinomycetes</taxon>
        <taxon>Mycobacteriales</taxon>
        <taxon>Nocardiaceae</taxon>
        <taxon>Nocardia</taxon>
    </lineage>
</organism>
<accession>A0ABN6UA51</accession>
<evidence type="ECO:0000259" key="3">
    <source>
        <dbReference type="Pfam" id="PF20434"/>
    </source>
</evidence>
<dbReference type="SUPFAM" id="SSF53474">
    <property type="entry name" value="alpha/beta-Hydrolases"/>
    <property type="match status" value="1"/>
</dbReference>
<reference evidence="4 5" key="1">
    <citation type="submission" date="2022-11" db="EMBL/GenBank/DDBJ databases">
        <title>Genome Sequencing of Nocardia sp. ON39_IFM12276 and assembly.</title>
        <authorList>
            <person name="Shimojima M."/>
            <person name="Toyokawa M."/>
            <person name="Uesaka K."/>
        </authorList>
    </citation>
    <scope>NUCLEOTIDE SEQUENCE [LARGE SCALE GENOMIC DNA]</scope>
    <source>
        <strain evidence="4 5">IFM 12276</strain>
    </source>
</reference>